<evidence type="ECO:0000256" key="1">
    <source>
        <dbReference type="SAM" id="Coils"/>
    </source>
</evidence>
<feature type="coiled-coil region" evidence="1">
    <location>
        <begin position="32"/>
        <end position="84"/>
    </location>
</feature>
<proteinExistence type="predicted"/>
<feature type="transmembrane region" description="Helical" evidence="2">
    <location>
        <begin position="103"/>
        <end position="122"/>
    </location>
</feature>
<keyword evidence="2" id="KW-0472">Membrane</keyword>
<sequence length="126" mass="14859">MKRKKGNKALKFLIILTIVAFLITLVDMSMRLVEINKEMNDLYVKHHNLENKLSRIDERYATVFKKQQEQLNEMNNVSEIEKEESHTYYEEESNWDWNLDTDSLWMTTILAGVGAFITKGKLIKGF</sequence>
<gene>
    <name evidence="3" type="ORF">CHH57_02250</name>
</gene>
<dbReference type="AlphaFoldDB" id="A0AA91TVU6"/>
<protein>
    <submittedName>
        <fullName evidence="3">Uncharacterized protein</fullName>
    </submittedName>
</protein>
<comment type="caution">
    <text evidence="3">The sequence shown here is derived from an EMBL/GenBank/DDBJ whole genome shotgun (WGS) entry which is preliminary data.</text>
</comment>
<keyword evidence="2" id="KW-0812">Transmembrane</keyword>
<dbReference type="RefSeq" id="WP_095328702.1">
    <property type="nucleotide sequence ID" value="NZ_NPBQ01000016.1"/>
</dbReference>
<dbReference type="EMBL" id="NPBQ01000016">
    <property type="protein sequence ID" value="PAD84873.1"/>
    <property type="molecule type" value="Genomic_DNA"/>
</dbReference>
<accession>A0AA91TVU6</accession>
<keyword evidence="2" id="KW-1133">Transmembrane helix</keyword>
<organism evidence="3 4">
    <name type="scientific">Niallia circulans</name>
    <name type="common">Bacillus circulans</name>
    <dbReference type="NCBI Taxonomy" id="1397"/>
    <lineage>
        <taxon>Bacteria</taxon>
        <taxon>Bacillati</taxon>
        <taxon>Bacillota</taxon>
        <taxon>Bacilli</taxon>
        <taxon>Bacillales</taxon>
        <taxon>Bacillaceae</taxon>
        <taxon>Niallia</taxon>
    </lineage>
</organism>
<evidence type="ECO:0000313" key="3">
    <source>
        <dbReference type="EMBL" id="PAD84873.1"/>
    </source>
</evidence>
<evidence type="ECO:0000313" key="4">
    <source>
        <dbReference type="Proteomes" id="UP000216961"/>
    </source>
</evidence>
<reference evidence="3 4" key="1">
    <citation type="submission" date="2017-07" db="EMBL/GenBank/DDBJ databases">
        <title>Isolation and whole genome analysis of endospore-forming bacteria from heroin.</title>
        <authorList>
            <person name="Kalinowski J."/>
            <person name="Ahrens B."/>
            <person name="Al-Dilaimi A."/>
            <person name="Winkler A."/>
            <person name="Wibberg D."/>
            <person name="Schleenbecker U."/>
            <person name="Ruckert C."/>
            <person name="Wolfel R."/>
            <person name="Grass G."/>
        </authorList>
    </citation>
    <scope>NUCLEOTIDE SEQUENCE [LARGE SCALE GENOMIC DNA]</scope>
    <source>
        <strain evidence="3 4">7521-2</strain>
    </source>
</reference>
<feature type="transmembrane region" description="Helical" evidence="2">
    <location>
        <begin position="12"/>
        <end position="33"/>
    </location>
</feature>
<evidence type="ECO:0000256" key="2">
    <source>
        <dbReference type="SAM" id="Phobius"/>
    </source>
</evidence>
<name>A0AA91TVU6_NIACI</name>
<keyword evidence="1" id="KW-0175">Coiled coil</keyword>
<dbReference type="Proteomes" id="UP000216961">
    <property type="component" value="Unassembled WGS sequence"/>
</dbReference>